<reference evidence="8" key="1">
    <citation type="submission" date="2025-08" db="UniProtKB">
        <authorList>
            <consortium name="RefSeq"/>
        </authorList>
    </citation>
    <scope>IDENTIFICATION</scope>
</reference>
<comment type="similarity">
    <text evidence="2">Belongs to the plexin family.</text>
</comment>
<feature type="region of interest" description="Disordered" evidence="6">
    <location>
        <begin position="51"/>
        <end position="84"/>
    </location>
</feature>
<dbReference type="OrthoDB" id="6285106at2759"/>
<keyword evidence="5" id="KW-1133">Transmembrane helix</keyword>
<dbReference type="PANTHER" id="PTHR13055">
    <property type="entry name" value="TUMOR ENDOTHELIAL MARKER 7 RELATED"/>
    <property type="match status" value="1"/>
</dbReference>
<dbReference type="GeneID" id="110595256"/>
<name>A0A3Q0DSD1_CARSF</name>
<comment type="subcellular location">
    <subcellularLocation>
        <location evidence="1">Membrane</location>
        <topology evidence="1">Single-pass type I membrane protein</topology>
    </subcellularLocation>
</comment>
<keyword evidence="3" id="KW-0812">Transmembrane</keyword>
<dbReference type="PANTHER" id="PTHR13055:SF11">
    <property type="entry name" value="PLEXIN DOMAIN-CONTAINING PROTEIN 2"/>
    <property type="match status" value="1"/>
</dbReference>
<dbReference type="GO" id="GO:0016020">
    <property type="term" value="C:membrane"/>
    <property type="evidence" value="ECO:0007669"/>
    <property type="project" value="UniProtKB-SubCell"/>
</dbReference>
<evidence type="ECO:0000256" key="3">
    <source>
        <dbReference type="ARBA" id="ARBA00022692"/>
    </source>
</evidence>
<keyword evidence="7" id="KW-1185">Reference proteome</keyword>
<evidence type="ECO:0000256" key="2">
    <source>
        <dbReference type="ARBA" id="ARBA00010297"/>
    </source>
</evidence>
<dbReference type="RefSeq" id="XP_021566026.1">
    <property type="nucleotide sequence ID" value="XM_021710351.1"/>
</dbReference>
<feature type="compositionally biased region" description="Acidic residues" evidence="6">
    <location>
        <begin position="73"/>
        <end position="84"/>
    </location>
</feature>
<feature type="non-terminal residue" evidence="8">
    <location>
        <position position="157"/>
    </location>
</feature>
<evidence type="ECO:0000256" key="1">
    <source>
        <dbReference type="ARBA" id="ARBA00004479"/>
    </source>
</evidence>
<evidence type="ECO:0000313" key="7">
    <source>
        <dbReference type="Proteomes" id="UP000189704"/>
    </source>
</evidence>
<evidence type="ECO:0000256" key="6">
    <source>
        <dbReference type="SAM" id="MobiDB-lite"/>
    </source>
</evidence>
<gene>
    <name evidence="8" type="primary">LOC110595256</name>
</gene>
<accession>A0A3Q0DSD1</accession>
<dbReference type="InterPro" id="IPR031152">
    <property type="entry name" value="PLXDC"/>
</dbReference>
<proteinExistence type="inferred from homology"/>
<dbReference type="AlphaFoldDB" id="A0A3Q0DSD1"/>
<dbReference type="Proteomes" id="UP000189704">
    <property type="component" value="Unplaced"/>
</dbReference>
<organism evidence="7 8">
    <name type="scientific">Carlito syrichta</name>
    <name type="common">Philippine tarsier</name>
    <name type="synonym">Tarsius syrichta</name>
    <dbReference type="NCBI Taxonomy" id="1868482"/>
    <lineage>
        <taxon>Eukaryota</taxon>
        <taxon>Metazoa</taxon>
        <taxon>Chordata</taxon>
        <taxon>Craniata</taxon>
        <taxon>Vertebrata</taxon>
        <taxon>Euteleostomi</taxon>
        <taxon>Mammalia</taxon>
        <taxon>Eutheria</taxon>
        <taxon>Euarchontoglires</taxon>
        <taxon>Primates</taxon>
        <taxon>Haplorrhini</taxon>
        <taxon>Tarsiiformes</taxon>
        <taxon>Tarsiidae</taxon>
        <taxon>Carlito</taxon>
    </lineage>
</organism>
<keyword evidence="5" id="KW-0472">Membrane</keyword>
<protein>
    <submittedName>
        <fullName evidence="8">Plexin domain-containing protein 2-like</fullName>
    </submittedName>
</protein>
<keyword evidence="4" id="KW-0732">Signal</keyword>
<sequence length="157" mass="18033">MTQNSAVTLKSEKADWQYDIAQAFPHTEEEVEVDLHSYSHRWKRNSDSLKAVDTNRASLGQDSPEPRGFTDLLLDDGQDNNTQIEEDTDHNYYISRIYGPSDSASRDLWVNIDQMEKDKVKIHGILSNTHRQAARVNLSFDFPFYGHFLREITVATG</sequence>
<evidence type="ECO:0000256" key="5">
    <source>
        <dbReference type="ARBA" id="ARBA00022989"/>
    </source>
</evidence>
<dbReference type="KEGG" id="csyr:110595256"/>
<evidence type="ECO:0000313" key="8">
    <source>
        <dbReference type="RefSeq" id="XP_021566026.1"/>
    </source>
</evidence>
<evidence type="ECO:0000256" key="4">
    <source>
        <dbReference type="ARBA" id="ARBA00022729"/>
    </source>
</evidence>